<dbReference type="Pfam" id="PF00207">
    <property type="entry name" value="A2M"/>
    <property type="match status" value="1"/>
</dbReference>
<dbReference type="SUPFAM" id="SSF48239">
    <property type="entry name" value="Terpenoid cyclases/Protein prenyltransferases"/>
    <property type="match status" value="1"/>
</dbReference>
<dbReference type="PANTHER" id="PTHR11412">
    <property type="entry name" value="MACROGLOBULIN / COMPLEMENT"/>
    <property type="match status" value="1"/>
</dbReference>
<name>A0ABM1T9U7_LIMPO</name>
<gene>
    <name evidence="6" type="primary">LOC106467921</name>
</gene>
<dbReference type="PANTHER" id="PTHR11412:SF171">
    <property type="entry name" value="PREGNANCY ZONE PROTEIN-LIKE PROTEIN"/>
    <property type="match status" value="1"/>
</dbReference>
<dbReference type="InterPro" id="IPR040839">
    <property type="entry name" value="MG4"/>
</dbReference>
<evidence type="ECO:0000256" key="1">
    <source>
        <dbReference type="ARBA" id="ARBA00004613"/>
    </source>
</evidence>
<feature type="domain" description="Alpha-2-macroglobulin" evidence="4">
    <location>
        <begin position="196"/>
        <end position="286"/>
    </location>
</feature>
<reference evidence="6" key="1">
    <citation type="submission" date="2025-08" db="UniProtKB">
        <authorList>
            <consortium name="RefSeq"/>
        </authorList>
    </citation>
    <scope>IDENTIFICATION</scope>
    <source>
        <tissue evidence="6">Muscle</tissue>
    </source>
</reference>
<dbReference type="Gene3D" id="1.50.10.20">
    <property type="match status" value="1"/>
</dbReference>
<dbReference type="Proteomes" id="UP000694941">
    <property type="component" value="Unplaced"/>
</dbReference>
<keyword evidence="5" id="KW-1185">Reference proteome</keyword>
<evidence type="ECO:0000256" key="2">
    <source>
        <dbReference type="ARBA" id="ARBA00022525"/>
    </source>
</evidence>
<dbReference type="Gene3D" id="2.60.40.10">
    <property type="entry name" value="Immunoglobulins"/>
    <property type="match status" value="2"/>
</dbReference>
<dbReference type="InterPro" id="IPR041813">
    <property type="entry name" value="A2M_TED"/>
</dbReference>
<dbReference type="Gene3D" id="2.20.130.20">
    <property type="match status" value="1"/>
</dbReference>
<dbReference type="PROSITE" id="PS00477">
    <property type="entry name" value="ALPHA_2_MACROGLOBULIN"/>
    <property type="match status" value="1"/>
</dbReference>
<dbReference type="Gene3D" id="2.60.120.1540">
    <property type="match status" value="1"/>
</dbReference>
<dbReference type="GeneID" id="106467921"/>
<protein>
    <submittedName>
        <fullName evidence="6">Alpha-2-macroglobulin-like protein 1</fullName>
    </submittedName>
</protein>
<proteinExistence type="predicted"/>
<organism evidence="5 6">
    <name type="scientific">Limulus polyphemus</name>
    <name type="common">Atlantic horseshoe crab</name>
    <dbReference type="NCBI Taxonomy" id="6850"/>
    <lineage>
        <taxon>Eukaryota</taxon>
        <taxon>Metazoa</taxon>
        <taxon>Ecdysozoa</taxon>
        <taxon>Arthropoda</taxon>
        <taxon>Chelicerata</taxon>
        <taxon>Merostomata</taxon>
        <taxon>Xiphosura</taxon>
        <taxon>Limulidae</taxon>
        <taxon>Limulus</taxon>
    </lineage>
</organism>
<dbReference type="InterPro" id="IPR050473">
    <property type="entry name" value="A2M/Complement_sys"/>
</dbReference>
<dbReference type="InterPro" id="IPR019742">
    <property type="entry name" value="MacrogloblnA2_CS"/>
</dbReference>
<dbReference type="CDD" id="cd02897">
    <property type="entry name" value="A2M_2"/>
    <property type="match status" value="1"/>
</dbReference>
<dbReference type="InterPro" id="IPR047565">
    <property type="entry name" value="Alpha-macroglob_thiol-ester_cl"/>
</dbReference>
<keyword evidence="2" id="KW-0964">Secreted</keyword>
<evidence type="ECO:0000313" key="6">
    <source>
        <dbReference type="RefSeq" id="XP_022252653.1"/>
    </source>
</evidence>
<dbReference type="InterPro" id="IPR001599">
    <property type="entry name" value="Macroglobln_a2"/>
</dbReference>
<comment type="subcellular location">
    <subcellularLocation>
        <location evidence="1">Secreted</location>
    </subcellularLocation>
</comment>
<dbReference type="InterPro" id="IPR008930">
    <property type="entry name" value="Terpenoid_cyclase/PrenylTrfase"/>
</dbReference>
<dbReference type="Pfam" id="PF07678">
    <property type="entry name" value="TED_complement"/>
    <property type="match status" value="1"/>
</dbReference>
<accession>A0ABM1T9U7</accession>
<keyword evidence="3" id="KW-1015">Disulfide bond</keyword>
<dbReference type="Pfam" id="PF17789">
    <property type="entry name" value="MG4"/>
    <property type="match status" value="1"/>
</dbReference>
<dbReference type="InterPro" id="IPR011626">
    <property type="entry name" value="Alpha-macroglobulin_TED"/>
</dbReference>
<dbReference type="RefSeq" id="XP_022252653.1">
    <property type="nucleotide sequence ID" value="XM_022396945.1"/>
</dbReference>
<dbReference type="SMART" id="SM01419">
    <property type="entry name" value="Thiol-ester_cl"/>
    <property type="match status" value="1"/>
</dbReference>
<sequence>MSINTFRKRENESPFFVYEREIYGCYDLAVNIKELHNKNVQNIKLEASVVEKGTGVEQNTSNTIKYHNFRLKLKINGATEEFRPLLPYFGRAEAKTPNGKPVSDITLSLCAHIFGRSRTVEVRSACKNYTTDKDGFAHFALPAVSNQTSKIQLKIRIRGVEFVRRGHTTTKISHKSEEPSKSTRASVDIRTYFPETWLWELQAIGEDGQTIFKRHLPHTITEWIGNAVCMDRNRGLGVSNITSVVGFQPFFLSFTIPYSIIRGEVAQLAVTIFQLLIRMYTFVWKGKPWAKAVERIRTWSEGILFPMLTVQAQSIDNNDLCENKITTSLKAADAITRHLLVEAEGFPKEETKTTYACLKEPQSQQYMENFELKPPSNVVHESARAYVSVSGDLMGPALNGLESLVRLPVGCGEQNMILFAPNIFVLNYITATNLVTEDLKTKTLNFMQIGYQRELKYRHQDGSYSAFGERDKEGSLWLTAFVAKSFYQAKKFITIDDTDLEKTYNWIVKQRREDGCFHSVGNVIHQAMKGGVEGSDQALTAYVLTSLLEYGYSMNDPVILSGFSCIRNIESYPTYLLALMAYAVSLANLPQNEYLEQLEERAEIRGHMKFWKTDKDSKPNSMDIEIASYALLALMTSKKQDTVENAKPIVLWLTTQINSKGGFMSTQDTVVGLHALSLYSMFVESEPTNIQLKVENTEMKMNFLVNNDNRLVSQNMAVKKIPTVLKVTAKGQGCVLIQNSSFEETNVGTETP</sequence>
<evidence type="ECO:0000256" key="3">
    <source>
        <dbReference type="ARBA" id="ARBA00023157"/>
    </source>
</evidence>
<evidence type="ECO:0000259" key="4">
    <source>
        <dbReference type="SMART" id="SM01360"/>
    </source>
</evidence>
<dbReference type="InterPro" id="IPR013783">
    <property type="entry name" value="Ig-like_fold"/>
</dbReference>
<dbReference type="SMART" id="SM01360">
    <property type="entry name" value="A2M"/>
    <property type="match status" value="1"/>
</dbReference>
<evidence type="ECO:0000313" key="5">
    <source>
        <dbReference type="Proteomes" id="UP000694941"/>
    </source>
</evidence>